<dbReference type="Pfam" id="PF17957">
    <property type="entry name" value="Big_7"/>
    <property type="match status" value="1"/>
</dbReference>
<evidence type="ECO:0000259" key="6">
    <source>
        <dbReference type="PROSITE" id="PS50853"/>
    </source>
</evidence>
<dbReference type="InterPro" id="IPR017853">
    <property type="entry name" value="GH"/>
</dbReference>
<dbReference type="EMBL" id="QMFB01000011">
    <property type="protein sequence ID" value="RAV19683.1"/>
    <property type="molecule type" value="Genomic_DNA"/>
</dbReference>
<keyword evidence="9" id="KW-1185">Reference proteome</keyword>
<dbReference type="GO" id="GO:0005576">
    <property type="term" value="C:extracellular region"/>
    <property type="evidence" value="ECO:0007669"/>
    <property type="project" value="UniProtKB-SubCell"/>
</dbReference>
<feature type="domain" description="SLH" evidence="7">
    <location>
        <begin position="1691"/>
        <end position="1749"/>
    </location>
</feature>
<dbReference type="InterPro" id="IPR055372">
    <property type="entry name" value="CBM96"/>
</dbReference>
<dbReference type="PROSITE" id="PS51272">
    <property type="entry name" value="SLH"/>
    <property type="match status" value="3"/>
</dbReference>
<dbReference type="InterPro" id="IPR036116">
    <property type="entry name" value="FN3_sf"/>
</dbReference>
<feature type="compositionally biased region" description="Pro residues" evidence="4">
    <location>
        <begin position="1321"/>
        <end position="1344"/>
    </location>
</feature>
<comment type="subcellular location">
    <subcellularLocation>
        <location evidence="1">Secreted</location>
    </subcellularLocation>
</comment>
<accession>A0A329MLU1</accession>
<reference evidence="8 9" key="1">
    <citation type="journal article" date="2009" name="Int. J. Syst. Evol. Microbiol.">
        <title>Paenibacillus contaminans sp. nov., isolated from a contaminated laboratory plate.</title>
        <authorList>
            <person name="Chou J.H."/>
            <person name="Lee J.H."/>
            <person name="Lin M.C."/>
            <person name="Chang P.S."/>
            <person name="Arun A.B."/>
            <person name="Young C.C."/>
            <person name="Chen W.M."/>
        </authorList>
    </citation>
    <scope>NUCLEOTIDE SEQUENCE [LARGE SCALE GENOMIC DNA]</scope>
    <source>
        <strain evidence="8 9">CKOBP-6</strain>
    </source>
</reference>
<feature type="chain" id="PRO_5016235743" description="Fibronectin type-III domain-containing protein" evidence="5">
    <location>
        <begin position="32"/>
        <end position="1834"/>
    </location>
</feature>
<evidence type="ECO:0000256" key="2">
    <source>
        <dbReference type="ARBA" id="ARBA00022525"/>
    </source>
</evidence>
<dbReference type="OrthoDB" id="2563626at2"/>
<evidence type="ECO:0000259" key="7">
    <source>
        <dbReference type="PROSITE" id="PS51272"/>
    </source>
</evidence>
<dbReference type="RefSeq" id="WP_113032588.1">
    <property type="nucleotide sequence ID" value="NZ_QMFB01000011.1"/>
</dbReference>
<dbReference type="PANTHER" id="PTHR43308">
    <property type="entry name" value="OUTER MEMBRANE PROTEIN ALPHA-RELATED"/>
    <property type="match status" value="1"/>
</dbReference>
<feature type="signal peptide" evidence="5">
    <location>
        <begin position="1"/>
        <end position="31"/>
    </location>
</feature>
<dbReference type="Pfam" id="PF12733">
    <property type="entry name" value="Cadherin-like"/>
    <property type="match status" value="4"/>
</dbReference>
<dbReference type="Gene3D" id="3.20.20.80">
    <property type="entry name" value="Glycosidases"/>
    <property type="match status" value="1"/>
</dbReference>
<evidence type="ECO:0000256" key="3">
    <source>
        <dbReference type="ARBA" id="ARBA00022729"/>
    </source>
</evidence>
<evidence type="ECO:0000256" key="1">
    <source>
        <dbReference type="ARBA" id="ARBA00004613"/>
    </source>
</evidence>
<dbReference type="Proteomes" id="UP000250369">
    <property type="component" value="Unassembled WGS sequence"/>
</dbReference>
<proteinExistence type="predicted"/>
<comment type="caution">
    <text evidence="8">The sequence shown here is derived from an EMBL/GenBank/DDBJ whole genome shotgun (WGS) entry which is preliminary data.</text>
</comment>
<sequence length="1834" mass="195010">MLRSFRKQTVLLLILSLVLSGLVIPAPHAYAASAITIDSPADGTTVGSGKLRLSGVYSSLYDIKLFINGSRQVDAITSDPDGDNEGTWYYDLDTSPFNGPVQVRARGLDITTRYGVWSQNVQITVNNKSASAPVVRIVSPAEGVSLSGVVPVRVAVQSDAAVNKVEVRVNGGAWQAAARDGDDYVWAWDTAGIGDKTSSIEARAYNEYGVKGASLTTYAKVGQGTNETLVVPSQDRAMWLWEAATYNILLNPGSREVLDAMAKDTETFGSDPVKVLYFAVGSFDGMDVMEDNPGLLRDFIAWAHERGYQVYACIAGGTSPPYMGAYREFHDTAIRHFEQVLNYNISSASEERFDGVNVDIEPYISPDFKDIYPSLQIQYLEMTEKMVERRNATGMNLPYGPAIPKWYDTSDQAKNITYNGQTKWLSEHVQDITDYISIMNYRDTADGSAGIIAGAQGEIEYANKIGKPNSVVIGVETLDIANSGDPETITFREEGRDVMEADLDKVYTAFGQDASFGGIAMHHYDSIRALPSNWGPDGVLWQPPADSEPPTAPSRNPVAKAADFQTITLTYGRSYDNTEVGSYIIYRSTQPDFTAGAGNAIGTARSLNFKDTGLLPSTTYYYKIAAVDVRGNIGPASGQAKATTAASALKPMVVSSMKVERSGTGASVTLQVADMTTKRPVSAEVEGRFTFAGGKYVKGTAAGGQITLTSEAIPAGYQVGFEPRRIVADGYYWAQAYDSPHISNVNPRVRLKELGLSEGSLSVPFMPEQAHYTAIVAEDVTSVKVNASAENGSAAVKVNGVPIQSSAASQAIPLSPGENAIVIQTVAPDATTDSYTLKVIRAVPVDNVFIASEDAYVFQNDPSKNYGTSPFLDVIDITNADGGGDRLAYLKFDLGAYTAPVDKVTLNVYSAHAVEKDIKIDLIGYPADDWKESTLTFNNRPLANPVQMGSVVVRDSGWYSIDVTSFVQSQMVPNGDRKVTVRFIINDIPKSSGALVQFHSRENETNPPYLLVNPSSDASLSKLTLSHGGLTPEFDPERFSYTSTVSDSVYGVIVTPAAAEAHAQVTVNGQPVGNGGPSPEIPLALGTNPPILVEVTAQNGNKALYEITIAKELSGNADLNSLSLIGAKLDQSFSPDLTEYTAAVTNSIASVKVEAASADPGARVSVNGAPLMPDGLSQELPLEQGENDVTVRVEAPNGNSKTYSLRISREAKPPVYSADLQELQIEGIELQPGFQPKVLSYSAEAGYEMSEAAVKAVPLDPQATVSINGMPVSGGETQTVALQTGLNRLEIKVASLDQTEQVYVINVTRQEDSDSGNGSPSPTPTPTPSPSVTPTPATPTPSPTSTPSSTSEPAVDNGTGNGASVSAGDDGVLIVPKPQRAKSEDGTVTDSISVDPASVSKALELAKTSGGERLIVSLASAGTDPADEWIVSIPAQSLKQLAEGKKELEMTGAGVHLRIPLESLQQLGDDPDAITFKIAPIPQGSSREQVLQRLSSSESVLAATGGLTDWISTPWRIETNMKDKRVVLRFPLPQEAWEADAAGSAKPKFAVYIEHSDGETVLKTGEIYSDGKGKPEGIEIEVTKFSTFTVVRLPEMKAGAYITGFEDGTFRPEKSVSRAELATMLDRLAAFRPASDKAAAAMKGAASAAEVLGAAVVTAAAAGKEADKAKVPGIQAPEAVTDQALASTPAVAAESFKDVEGHWAADSIARLADDGILEGYPGGGFLPEGAVTRAEMAVILGRWAGVQQGADKGSFHDAAGHWAEEAIAAEATKGWLQGYEDGSFRPDAPITRAEAVVLLNRVLKREPIKDAQSAVWLDVSSAHWAYGDIQAASR</sequence>
<feature type="domain" description="Fibronectin type-III" evidence="6">
    <location>
        <begin position="549"/>
        <end position="647"/>
    </location>
</feature>
<keyword evidence="3 5" id="KW-0732">Signal</keyword>
<evidence type="ECO:0008006" key="10">
    <source>
        <dbReference type="Google" id="ProtNLM"/>
    </source>
</evidence>
<dbReference type="CDD" id="cd00063">
    <property type="entry name" value="FN3"/>
    <property type="match status" value="1"/>
</dbReference>
<evidence type="ECO:0000313" key="9">
    <source>
        <dbReference type="Proteomes" id="UP000250369"/>
    </source>
</evidence>
<dbReference type="Gene3D" id="2.60.40.10">
    <property type="entry name" value="Immunoglobulins"/>
    <property type="match status" value="2"/>
</dbReference>
<evidence type="ECO:0000256" key="5">
    <source>
        <dbReference type="SAM" id="SignalP"/>
    </source>
</evidence>
<dbReference type="SUPFAM" id="SSF51445">
    <property type="entry name" value="(Trans)glycosidases"/>
    <property type="match status" value="1"/>
</dbReference>
<dbReference type="Pfam" id="PF24517">
    <property type="entry name" value="CBM96"/>
    <property type="match status" value="1"/>
</dbReference>
<feature type="domain" description="SLH" evidence="7">
    <location>
        <begin position="1573"/>
        <end position="1639"/>
    </location>
</feature>
<organism evidence="8 9">
    <name type="scientific">Paenibacillus contaminans</name>
    <dbReference type="NCBI Taxonomy" id="450362"/>
    <lineage>
        <taxon>Bacteria</taxon>
        <taxon>Bacillati</taxon>
        <taxon>Bacillota</taxon>
        <taxon>Bacilli</taxon>
        <taxon>Bacillales</taxon>
        <taxon>Paenibacillaceae</taxon>
        <taxon>Paenibacillus</taxon>
    </lineage>
</organism>
<keyword evidence="2" id="KW-0964">Secreted</keyword>
<name>A0A329MLU1_9BACL</name>
<dbReference type="InterPro" id="IPR003961">
    <property type="entry name" value="FN3_dom"/>
</dbReference>
<dbReference type="SUPFAM" id="SSF49265">
    <property type="entry name" value="Fibronectin type III"/>
    <property type="match status" value="1"/>
</dbReference>
<dbReference type="InterPro" id="IPR013783">
    <property type="entry name" value="Ig-like_fold"/>
</dbReference>
<evidence type="ECO:0000313" key="8">
    <source>
        <dbReference type="EMBL" id="RAV19683.1"/>
    </source>
</evidence>
<feature type="region of interest" description="Disordered" evidence="4">
    <location>
        <begin position="1309"/>
        <end position="1371"/>
    </location>
</feature>
<evidence type="ECO:0000256" key="4">
    <source>
        <dbReference type="SAM" id="MobiDB-lite"/>
    </source>
</evidence>
<feature type="domain" description="SLH" evidence="7">
    <location>
        <begin position="1750"/>
        <end position="1813"/>
    </location>
</feature>
<dbReference type="InterPro" id="IPR025883">
    <property type="entry name" value="Cadherin-like_domain"/>
</dbReference>
<dbReference type="PANTHER" id="PTHR43308:SF5">
    <property type="entry name" value="S-LAYER PROTEIN _ PEPTIDOGLYCAN ENDO-BETA-N-ACETYLGLUCOSAMINIDASE"/>
    <property type="match status" value="1"/>
</dbReference>
<dbReference type="InterPro" id="IPR001119">
    <property type="entry name" value="SLH_dom"/>
</dbReference>
<dbReference type="NCBIfam" id="NF033679">
    <property type="entry name" value="DNRLRE_dom"/>
    <property type="match status" value="1"/>
</dbReference>
<dbReference type="InterPro" id="IPR051465">
    <property type="entry name" value="Cell_Envelope_Struct_Comp"/>
</dbReference>
<gene>
    <name evidence="8" type="ORF">DQG23_19685</name>
</gene>
<protein>
    <recommendedName>
        <fullName evidence="10">Fibronectin type-III domain-containing protein</fullName>
    </recommendedName>
</protein>
<dbReference type="PROSITE" id="PS50853">
    <property type="entry name" value="FN3"/>
    <property type="match status" value="1"/>
</dbReference>
<dbReference type="Pfam" id="PF00395">
    <property type="entry name" value="SLH"/>
    <property type="match status" value="3"/>
</dbReference>